<keyword evidence="2" id="KW-1185">Reference proteome</keyword>
<evidence type="ECO:0000313" key="2">
    <source>
        <dbReference type="Proteomes" id="UP000277498"/>
    </source>
</evidence>
<organism evidence="1 2">
    <name type="scientific">Pseudogemmobacter humi</name>
    <dbReference type="NCBI Taxonomy" id="2483812"/>
    <lineage>
        <taxon>Bacteria</taxon>
        <taxon>Pseudomonadati</taxon>
        <taxon>Pseudomonadota</taxon>
        <taxon>Alphaproteobacteria</taxon>
        <taxon>Rhodobacterales</taxon>
        <taxon>Paracoccaceae</taxon>
        <taxon>Pseudogemmobacter</taxon>
    </lineage>
</organism>
<dbReference type="OrthoDB" id="7706971at2"/>
<dbReference type="RefSeq" id="WP_124087502.1">
    <property type="nucleotide sequence ID" value="NZ_UXAW01000082.1"/>
</dbReference>
<evidence type="ECO:0000313" key="1">
    <source>
        <dbReference type="EMBL" id="VDC31164.1"/>
    </source>
</evidence>
<gene>
    <name evidence="1" type="ORF">XINFAN_02770</name>
</gene>
<dbReference type="Proteomes" id="UP000277498">
    <property type="component" value="Unassembled WGS sequence"/>
</dbReference>
<reference evidence="1 2" key="1">
    <citation type="submission" date="2018-11" db="EMBL/GenBank/DDBJ databases">
        <authorList>
            <person name="Criscuolo A."/>
        </authorList>
    </citation>
    <scope>NUCLEOTIDE SEQUENCE [LARGE SCALE GENOMIC DNA]</scope>
    <source>
        <strain evidence="1">ACIP111625</strain>
    </source>
</reference>
<dbReference type="EMBL" id="UXAW01000082">
    <property type="protein sequence ID" value="VDC31164.1"/>
    <property type="molecule type" value="Genomic_DNA"/>
</dbReference>
<sequence>MTHDHLPTPDAVPVASLGLDDFETGLLAVMRHFLTAFARPESQAWQSAYAGAAERWGEARGPQVAHGLLAVIQTIRQVRREDFHYANPMCQSCREQATAEEAAFCLMIHAMRRDRADLARGAVLDLTGGKMDPMLIQVALAFAARFPAAAGATAAPAAAAPARVSPQIRIDRPAARHLRLVH</sequence>
<name>A0A3P5XT17_9RHOB</name>
<protein>
    <submittedName>
        <fullName evidence="1">Uncharacterized protein</fullName>
    </submittedName>
</protein>
<proteinExistence type="predicted"/>
<dbReference type="AlphaFoldDB" id="A0A3P5XT17"/>
<accession>A0A3P5XT17</accession>